<dbReference type="GO" id="GO:0016020">
    <property type="term" value="C:membrane"/>
    <property type="evidence" value="ECO:0007669"/>
    <property type="project" value="InterPro"/>
</dbReference>
<accession>A0A3B1BL93</accession>
<dbReference type="InterPro" id="IPR036097">
    <property type="entry name" value="HisK_dim/P_sf"/>
</dbReference>
<keyword evidence="7" id="KW-0067">ATP-binding</keyword>
<dbReference type="CDD" id="cd00082">
    <property type="entry name" value="HisKA"/>
    <property type="match status" value="1"/>
</dbReference>
<dbReference type="PROSITE" id="PS50885">
    <property type="entry name" value="HAMP"/>
    <property type="match status" value="1"/>
</dbReference>
<organism evidence="13">
    <name type="scientific">hydrothermal vent metagenome</name>
    <dbReference type="NCBI Taxonomy" id="652676"/>
    <lineage>
        <taxon>unclassified sequences</taxon>
        <taxon>metagenomes</taxon>
        <taxon>ecological metagenomes</taxon>
    </lineage>
</organism>
<keyword evidence="6" id="KW-0418">Kinase</keyword>
<keyword evidence="10" id="KW-1133">Transmembrane helix</keyword>
<dbReference type="SUPFAM" id="SSF55874">
    <property type="entry name" value="ATPase domain of HSP90 chaperone/DNA topoisomerase II/histidine kinase"/>
    <property type="match status" value="1"/>
</dbReference>
<feature type="region of interest" description="Disordered" evidence="9">
    <location>
        <begin position="510"/>
        <end position="529"/>
    </location>
</feature>
<keyword evidence="10" id="KW-0472">Membrane</keyword>
<gene>
    <name evidence="13" type="ORF">MNBD_NITROSPINAE01-992</name>
</gene>
<dbReference type="SMART" id="SM00387">
    <property type="entry name" value="HATPase_c"/>
    <property type="match status" value="1"/>
</dbReference>
<dbReference type="SUPFAM" id="SSF47384">
    <property type="entry name" value="Homodimeric domain of signal transducing histidine kinase"/>
    <property type="match status" value="1"/>
</dbReference>
<dbReference type="PANTHER" id="PTHR43065:SF10">
    <property type="entry name" value="PEROXIDE STRESS-ACTIVATED HISTIDINE KINASE MAK3"/>
    <property type="match status" value="1"/>
</dbReference>
<proteinExistence type="predicted"/>
<dbReference type="PRINTS" id="PR00344">
    <property type="entry name" value="BCTRLSENSOR"/>
</dbReference>
<dbReference type="AlphaFoldDB" id="A0A3B1BL93"/>
<dbReference type="PROSITE" id="PS50109">
    <property type="entry name" value="HIS_KIN"/>
    <property type="match status" value="1"/>
</dbReference>
<evidence type="ECO:0000256" key="10">
    <source>
        <dbReference type="SAM" id="Phobius"/>
    </source>
</evidence>
<evidence type="ECO:0000259" key="11">
    <source>
        <dbReference type="PROSITE" id="PS50109"/>
    </source>
</evidence>
<evidence type="ECO:0000256" key="3">
    <source>
        <dbReference type="ARBA" id="ARBA00022553"/>
    </source>
</evidence>
<evidence type="ECO:0000259" key="12">
    <source>
        <dbReference type="PROSITE" id="PS50885"/>
    </source>
</evidence>
<dbReference type="InterPro" id="IPR003661">
    <property type="entry name" value="HisK_dim/P_dom"/>
</dbReference>
<reference evidence="13" key="1">
    <citation type="submission" date="2018-06" db="EMBL/GenBank/DDBJ databases">
        <authorList>
            <person name="Zhirakovskaya E."/>
        </authorList>
    </citation>
    <scope>NUCLEOTIDE SEQUENCE</scope>
</reference>
<feature type="compositionally biased region" description="Basic and acidic residues" evidence="9">
    <location>
        <begin position="518"/>
        <end position="529"/>
    </location>
</feature>
<evidence type="ECO:0000256" key="8">
    <source>
        <dbReference type="ARBA" id="ARBA00023012"/>
    </source>
</evidence>
<name>A0A3B1BL93_9ZZZZ</name>
<evidence type="ECO:0000256" key="2">
    <source>
        <dbReference type="ARBA" id="ARBA00012438"/>
    </source>
</evidence>
<keyword evidence="8" id="KW-0902">Two-component regulatory system</keyword>
<dbReference type="InterPro" id="IPR004358">
    <property type="entry name" value="Sig_transdc_His_kin-like_C"/>
</dbReference>
<dbReference type="InterPro" id="IPR003594">
    <property type="entry name" value="HATPase_dom"/>
</dbReference>
<evidence type="ECO:0000256" key="4">
    <source>
        <dbReference type="ARBA" id="ARBA00022679"/>
    </source>
</evidence>
<feature type="domain" description="Histidine kinase" evidence="11">
    <location>
        <begin position="294"/>
        <end position="512"/>
    </location>
</feature>
<dbReference type="InterPro" id="IPR003660">
    <property type="entry name" value="HAMP_dom"/>
</dbReference>
<dbReference type="InterPro" id="IPR005467">
    <property type="entry name" value="His_kinase_dom"/>
</dbReference>
<dbReference type="InterPro" id="IPR036890">
    <property type="entry name" value="HATPase_C_sf"/>
</dbReference>
<protein>
    <recommendedName>
        <fullName evidence="2">histidine kinase</fullName>
        <ecNumber evidence="2">2.7.13.3</ecNumber>
    </recommendedName>
</protein>
<dbReference type="EMBL" id="UOGC01000005">
    <property type="protein sequence ID" value="VAX15311.1"/>
    <property type="molecule type" value="Genomic_DNA"/>
</dbReference>
<evidence type="ECO:0000256" key="6">
    <source>
        <dbReference type="ARBA" id="ARBA00022777"/>
    </source>
</evidence>
<dbReference type="Gene3D" id="1.10.287.130">
    <property type="match status" value="1"/>
</dbReference>
<dbReference type="GO" id="GO:0000155">
    <property type="term" value="F:phosphorelay sensor kinase activity"/>
    <property type="evidence" value="ECO:0007669"/>
    <property type="project" value="InterPro"/>
</dbReference>
<evidence type="ECO:0000256" key="7">
    <source>
        <dbReference type="ARBA" id="ARBA00022840"/>
    </source>
</evidence>
<evidence type="ECO:0000256" key="9">
    <source>
        <dbReference type="SAM" id="MobiDB-lite"/>
    </source>
</evidence>
<feature type="transmembrane region" description="Helical" evidence="10">
    <location>
        <begin position="194"/>
        <end position="213"/>
    </location>
</feature>
<keyword evidence="3" id="KW-0597">Phosphoprotein</keyword>
<dbReference type="Pfam" id="PF02518">
    <property type="entry name" value="HATPase_c"/>
    <property type="match status" value="1"/>
</dbReference>
<keyword evidence="4" id="KW-0808">Transferase</keyword>
<dbReference type="EC" id="2.7.13.3" evidence="2"/>
<keyword evidence="5" id="KW-0547">Nucleotide-binding</keyword>
<evidence type="ECO:0000313" key="13">
    <source>
        <dbReference type="EMBL" id="VAX15311.1"/>
    </source>
</evidence>
<dbReference type="SMART" id="SM00304">
    <property type="entry name" value="HAMP"/>
    <property type="match status" value="1"/>
</dbReference>
<dbReference type="GO" id="GO:0005524">
    <property type="term" value="F:ATP binding"/>
    <property type="evidence" value="ECO:0007669"/>
    <property type="project" value="UniProtKB-KW"/>
</dbReference>
<comment type="catalytic activity">
    <reaction evidence="1">
        <text>ATP + protein L-histidine = ADP + protein N-phospho-L-histidine.</text>
        <dbReference type="EC" id="2.7.13.3"/>
    </reaction>
</comment>
<evidence type="ECO:0000256" key="5">
    <source>
        <dbReference type="ARBA" id="ARBA00022741"/>
    </source>
</evidence>
<dbReference type="PANTHER" id="PTHR43065">
    <property type="entry name" value="SENSOR HISTIDINE KINASE"/>
    <property type="match status" value="1"/>
</dbReference>
<keyword evidence="10" id="KW-0812">Transmembrane</keyword>
<dbReference type="Gene3D" id="6.10.340.10">
    <property type="match status" value="1"/>
</dbReference>
<evidence type="ECO:0000256" key="1">
    <source>
        <dbReference type="ARBA" id="ARBA00000085"/>
    </source>
</evidence>
<sequence length="529" mass="58405">MVKTEDSPDKVEDTLMPVAAGVVERRLSLRAKGFIFTGIMVLYALSLTMYVIWQQTDVFKRFMVMQQSYSEEWDLILSDLATLNTVMVIYTHMDSFDSADPSTSRYISDHLKVVGARVKKLVENLNDRSSSFAALNTSFEAAISNPSKHNLVSLRKTVDHFREGLFQLAVHRQKTLDGLVTDYRTTSEKLTSQVLLFGLAGMAVTIITVGLFFTRLAKDIDSLKDRAGKIVIGADENHDDADNTGKRQDEVGALASAIDRMASELDERERELEIERKKYFHTEKMAAIGTLAAGIAHEVGNPIAAISALVYESRKKQVAGNRCMNEACSGNMDFILRHTERLAKITREISEFSSPQPRTRQLLDLNGIVRNASRLMKYDKRFRMVNLQLNLDDDLPAVPGIGDQLLQVVMNLLINSADASLGKEGRTPTITCSTYKEDDVVILSVSDNGNGMDKKTMEHAFEAFYTTKPAGKGTGLGLSLCHAIAEGHGGTIDIKSEVGKGSTVRVILPLDGNEEEKPDTSKKSDGVNV</sequence>
<feature type="domain" description="HAMP" evidence="12">
    <location>
        <begin position="214"/>
        <end position="270"/>
    </location>
</feature>
<dbReference type="Gene3D" id="3.30.565.10">
    <property type="entry name" value="Histidine kinase-like ATPase, C-terminal domain"/>
    <property type="match status" value="1"/>
</dbReference>
<feature type="transmembrane region" description="Helical" evidence="10">
    <location>
        <begin position="34"/>
        <end position="53"/>
    </location>
</feature>